<name>G0EPM3_BRAIP</name>
<dbReference type="EMBL" id="CP002874">
    <property type="protein sequence ID" value="AEM20737.1"/>
    <property type="molecule type" value="Genomic_DNA"/>
</dbReference>
<evidence type="ECO:0000313" key="2">
    <source>
        <dbReference type="Proteomes" id="UP000008522"/>
    </source>
</evidence>
<dbReference type="RefSeq" id="WP_014486590.1">
    <property type="nucleotide sequence ID" value="NC_017243.1"/>
</dbReference>
<dbReference type="HOGENOM" id="CLU_1474564_0_0_12"/>
<dbReference type="KEGG" id="bip:Bint_0101"/>
<dbReference type="eggNOG" id="ENOG5033G8S">
    <property type="taxonomic scope" value="Bacteria"/>
</dbReference>
<dbReference type="PATRIC" id="fig|1045858.4.peg.101"/>
<dbReference type="Proteomes" id="UP000008522">
    <property type="component" value="Chromosome"/>
</dbReference>
<dbReference type="AlphaFoldDB" id="G0EPM3"/>
<accession>G0EPM3</accession>
<protein>
    <submittedName>
        <fullName evidence="1">Uncharacterized protein</fullName>
    </submittedName>
</protein>
<reference evidence="1 2" key="1">
    <citation type="journal article" date="2011" name="BMC Genomics">
        <title>Complete genome sequence of Brachyspira intermedia reveals unique genomic features in Brachyspira species and phage-mediated horizontal gene transfer.</title>
        <authorList>
            <person name="Hafstrom T."/>
            <person name="Jansson D.S."/>
            <person name="Segerman B."/>
        </authorList>
    </citation>
    <scope>NUCLEOTIDE SEQUENCE [LARGE SCALE GENOMIC DNA]</scope>
    <source>
        <strain evidence="2">ATCC 51140 / PWS/A</strain>
    </source>
</reference>
<gene>
    <name evidence="1" type="ordered locus">Bint_0101</name>
</gene>
<keyword evidence="2" id="KW-1185">Reference proteome</keyword>
<dbReference type="GeneID" id="44968663"/>
<dbReference type="OrthoDB" id="307673at2"/>
<sequence>MNINNFISSISSKIANMITISKFIKRNNDDTIQVKSSYDKTIEKKELFPYGFIAKAKEGEVIILSKGGNFDSSQILPILSSDKAPEIKEGDTCIYNEKISIIINEDMIKIGGDDFGGLIKIEELKKELEKNNQILKAILNICLGAPIPEAGNGANSAFQLALSTALAGKTIANFGNIENTKIVHGANN</sequence>
<organism evidence="1 2">
    <name type="scientific">Brachyspira intermedia (strain ATCC 51140 / PWS/A)</name>
    <name type="common">Serpulina intermedia</name>
    <dbReference type="NCBI Taxonomy" id="1045858"/>
    <lineage>
        <taxon>Bacteria</taxon>
        <taxon>Pseudomonadati</taxon>
        <taxon>Spirochaetota</taxon>
        <taxon>Spirochaetia</taxon>
        <taxon>Brachyspirales</taxon>
        <taxon>Brachyspiraceae</taxon>
        <taxon>Brachyspira</taxon>
    </lineage>
</organism>
<proteinExistence type="predicted"/>
<evidence type="ECO:0000313" key="1">
    <source>
        <dbReference type="EMBL" id="AEM20737.1"/>
    </source>
</evidence>